<dbReference type="Gene3D" id="3.90.182.10">
    <property type="entry name" value="Toxin - Anthrax Protective Antigen,domain 1"/>
    <property type="match status" value="1"/>
</dbReference>
<organism evidence="8 9">
    <name type="scientific">Gemmata obscuriglobus</name>
    <dbReference type="NCBI Taxonomy" id="114"/>
    <lineage>
        <taxon>Bacteria</taxon>
        <taxon>Pseudomonadati</taxon>
        <taxon>Planctomycetota</taxon>
        <taxon>Planctomycetia</taxon>
        <taxon>Gemmatales</taxon>
        <taxon>Gemmataceae</taxon>
        <taxon>Gemmata</taxon>
    </lineage>
</organism>
<keyword evidence="3 4" id="KW-0408">Iron</keyword>
<evidence type="ECO:0000313" key="8">
    <source>
        <dbReference type="EMBL" id="AWM38426.1"/>
    </source>
</evidence>
<dbReference type="GO" id="GO:0009055">
    <property type="term" value="F:electron transfer activity"/>
    <property type="evidence" value="ECO:0007669"/>
    <property type="project" value="InterPro"/>
</dbReference>
<keyword evidence="5" id="KW-0732">Signal</keyword>
<keyword evidence="1 4" id="KW-0349">Heme</keyword>
<dbReference type="OrthoDB" id="175242at2"/>
<dbReference type="SUPFAM" id="SSF46626">
    <property type="entry name" value="Cytochrome c"/>
    <property type="match status" value="1"/>
</dbReference>
<dbReference type="SMART" id="SM00758">
    <property type="entry name" value="PA14"/>
    <property type="match status" value="1"/>
</dbReference>
<feature type="domain" description="PA14" evidence="7">
    <location>
        <begin position="142"/>
        <end position="304"/>
    </location>
</feature>
<dbReference type="SUPFAM" id="SSF56988">
    <property type="entry name" value="Anthrax protective antigen"/>
    <property type="match status" value="1"/>
</dbReference>
<dbReference type="EMBL" id="CP025958">
    <property type="protein sequence ID" value="AWM38426.1"/>
    <property type="molecule type" value="Genomic_DNA"/>
</dbReference>
<keyword evidence="2 4" id="KW-0479">Metal-binding</keyword>
<dbReference type="InterPro" id="IPR011658">
    <property type="entry name" value="PA14_dom"/>
</dbReference>
<dbReference type="Proteomes" id="UP000245802">
    <property type="component" value="Chromosome"/>
</dbReference>
<keyword evidence="9" id="KW-1185">Reference proteome</keyword>
<feature type="signal peptide" evidence="5">
    <location>
        <begin position="1"/>
        <end position="24"/>
    </location>
</feature>
<name>A0A2Z3H4A7_9BACT</name>
<dbReference type="PROSITE" id="PS51007">
    <property type="entry name" value="CYTC"/>
    <property type="match status" value="1"/>
</dbReference>
<reference evidence="8 9" key="1">
    <citation type="submission" date="2018-01" db="EMBL/GenBank/DDBJ databases">
        <title>G. obscuriglobus.</title>
        <authorList>
            <person name="Franke J."/>
            <person name="Blomberg W."/>
            <person name="Selmecki A."/>
        </authorList>
    </citation>
    <scope>NUCLEOTIDE SEQUENCE [LARGE SCALE GENOMIC DNA]</scope>
    <source>
        <strain evidence="8 9">DSM 5831</strain>
    </source>
</reference>
<dbReference type="InterPro" id="IPR037524">
    <property type="entry name" value="PA14/GLEYA"/>
</dbReference>
<evidence type="ECO:0000256" key="2">
    <source>
        <dbReference type="ARBA" id="ARBA00022723"/>
    </source>
</evidence>
<dbReference type="PROSITE" id="PS51820">
    <property type="entry name" value="PA14"/>
    <property type="match status" value="1"/>
</dbReference>
<protein>
    <submittedName>
        <fullName evidence="8">DUF1592 domain-containing protein</fullName>
    </submittedName>
</protein>
<sequence>MPHTLPHFGLTLLALAALNPAAFAQEKKEKSGEVIYRQMCAKCHGAKGEGAKAYPVPLTGDKSLTQLAKVIDDTMPEGSPDLLDAAESRRVAEYMYDAFYSPTAQAKLNPPRVELSRLTVKQYRNSIADTLAGFRPAAPKPDERQGLRGEYFNARNFQNNKRQIDRLDPEVNFDFGKGPPKADAELKEKFDAHTFCIRWEGSVWAPETGVYEFVVKTDHALRLWVNDNKKPAIDAWVKSGNDTEFKTSVYLLAGRAYPIRLEFSKAKQGVDDSKTNPNPPVKPAFVSLNWKRPNRTIEPIATRYLTPQKFPEAAVIESPFPPDDRSLGWERGATISKEWEAATTEGAIETAAYVLAKLPELSGAQPNAPDRAAKLKAFCRTFAERAFRRPLSEPEKVLFVDRQFDASGGDLELAVKRVVLVVLKSPRFLYPDADGTSPPYATASRLAFSLWDAPPDKELLDAAAKNKLGTSTELRAQAERMLNDPRAKAKMREFLLTWLKLDQVKELPKDAKRFPGFDHDLASDLRTSLELSLDDLLSSPNADFRQLLLADELYLNGRLAKFYGANVPADSGFKKVKHETDKRAGVLTHPYVLAALAYASETSPIHRGVFVGRGLLGIAIRPPMEAFTPLAPDLHPNLTTRERVLKQTSPMACAGCHTVMNPLGFSLEQFDAVGKFREKDNNKPVDASGLYDTRAGSTAKFTGAKELAKFVAGSEEAHYAFAQQAFHYFVKQPVRAYGLAKPEELRKMFAANGLNVRKLIVEIAVIGAMPKTGDKPPK</sequence>
<evidence type="ECO:0000256" key="1">
    <source>
        <dbReference type="ARBA" id="ARBA00022617"/>
    </source>
</evidence>
<evidence type="ECO:0000313" key="9">
    <source>
        <dbReference type="Proteomes" id="UP000245802"/>
    </source>
</evidence>
<dbReference type="AlphaFoldDB" id="A0A2Z3H4A7"/>
<dbReference type="Pfam" id="PF07637">
    <property type="entry name" value="PSD5"/>
    <property type="match status" value="1"/>
</dbReference>
<dbReference type="RefSeq" id="WP_010038957.1">
    <property type="nucleotide sequence ID" value="NZ_CP025958.1"/>
</dbReference>
<dbReference type="Pfam" id="PF07631">
    <property type="entry name" value="PSD4"/>
    <property type="match status" value="1"/>
</dbReference>
<evidence type="ECO:0000256" key="4">
    <source>
        <dbReference type="PROSITE-ProRule" id="PRU00433"/>
    </source>
</evidence>
<gene>
    <name evidence="8" type="ORF">C1280_16460</name>
</gene>
<evidence type="ECO:0000256" key="5">
    <source>
        <dbReference type="SAM" id="SignalP"/>
    </source>
</evidence>
<dbReference type="KEGG" id="gog:C1280_16460"/>
<dbReference type="GO" id="GO:0020037">
    <property type="term" value="F:heme binding"/>
    <property type="evidence" value="ECO:0007669"/>
    <property type="project" value="InterPro"/>
</dbReference>
<dbReference type="InterPro" id="IPR013043">
    <property type="entry name" value="DUF1595"/>
</dbReference>
<evidence type="ECO:0000259" key="6">
    <source>
        <dbReference type="PROSITE" id="PS51007"/>
    </source>
</evidence>
<evidence type="ECO:0000256" key="3">
    <source>
        <dbReference type="ARBA" id="ARBA00023004"/>
    </source>
</evidence>
<feature type="domain" description="Cytochrome c" evidence="6">
    <location>
        <begin position="27"/>
        <end position="128"/>
    </location>
</feature>
<feature type="chain" id="PRO_5016459187" evidence="5">
    <location>
        <begin position="25"/>
        <end position="778"/>
    </location>
</feature>
<dbReference type="InterPro" id="IPR036909">
    <property type="entry name" value="Cyt_c-like_dom_sf"/>
</dbReference>
<dbReference type="InterPro" id="IPR009056">
    <property type="entry name" value="Cyt_c-like_dom"/>
</dbReference>
<dbReference type="Pfam" id="PF07691">
    <property type="entry name" value="PA14"/>
    <property type="match status" value="1"/>
</dbReference>
<dbReference type="InterPro" id="IPR013039">
    <property type="entry name" value="DUF1588"/>
</dbReference>
<dbReference type="Pfam" id="PF13442">
    <property type="entry name" value="Cytochrome_CBB3"/>
    <property type="match status" value="1"/>
</dbReference>
<evidence type="ECO:0000259" key="7">
    <source>
        <dbReference type="PROSITE" id="PS51820"/>
    </source>
</evidence>
<dbReference type="InterPro" id="IPR013042">
    <property type="entry name" value="DUF1592"/>
</dbReference>
<accession>A0A2Z3H4A7</accession>
<dbReference type="Pfam" id="PF07627">
    <property type="entry name" value="PSCyt3"/>
    <property type="match status" value="1"/>
</dbReference>
<dbReference type="GO" id="GO:0046872">
    <property type="term" value="F:metal ion binding"/>
    <property type="evidence" value="ECO:0007669"/>
    <property type="project" value="UniProtKB-KW"/>
</dbReference>
<proteinExistence type="predicted"/>
<dbReference type="Gene3D" id="1.10.760.10">
    <property type="entry name" value="Cytochrome c-like domain"/>
    <property type="match status" value="1"/>
</dbReference>